<dbReference type="AlphaFoldDB" id="A0A5C8UTZ2"/>
<keyword evidence="1" id="KW-0238">DNA-binding</keyword>
<dbReference type="Proteomes" id="UP000321379">
    <property type="component" value="Unassembled WGS sequence"/>
</dbReference>
<keyword evidence="2" id="KW-1185">Reference proteome</keyword>
<protein>
    <submittedName>
        <fullName evidence="1">AbrB/MazE/SpoVT family DNA-binding domain-containing protein</fullName>
    </submittedName>
</protein>
<organism evidence="1 2">
    <name type="scientific">Lacisediminihabitans profunda</name>
    <dbReference type="NCBI Taxonomy" id="2594790"/>
    <lineage>
        <taxon>Bacteria</taxon>
        <taxon>Bacillati</taxon>
        <taxon>Actinomycetota</taxon>
        <taxon>Actinomycetes</taxon>
        <taxon>Micrococcales</taxon>
        <taxon>Microbacteriaceae</taxon>
        <taxon>Lacisediminihabitans</taxon>
    </lineage>
</organism>
<evidence type="ECO:0000313" key="2">
    <source>
        <dbReference type="Proteomes" id="UP000321379"/>
    </source>
</evidence>
<evidence type="ECO:0000313" key="1">
    <source>
        <dbReference type="EMBL" id="TXN31096.1"/>
    </source>
</evidence>
<sequence>MSGTHTFTVGDRGRVVLPAQLRKHRGWPVGTTLVAVETASGVVVASRDELESIVKAELAGTDLVSELLAERRAAAQRDDRG</sequence>
<comment type="caution">
    <text evidence="1">The sequence shown here is derived from an EMBL/GenBank/DDBJ whole genome shotgun (WGS) entry which is preliminary data.</text>
</comment>
<gene>
    <name evidence="1" type="ORF">FVP33_05755</name>
</gene>
<proteinExistence type="predicted"/>
<dbReference type="InterPro" id="IPR037914">
    <property type="entry name" value="SpoVT-AbrB_sf"/>
</dbReference>
<dbReference type="SUPFAM" id="SSF89447">
    <property type="entry name" value="AbrB/MazE/MraZ-like"/>
    <property type="match status" value="1"/>
</dbReference>
<name>A0A5C8UTZ2_9MICO</name>
<reference evidence="1 2" key="1">
    <citation type="submission" date="2019-08" db="EMBL/GenBank/DDBJ databases">
        <title>Bacterial whole genome sequence for Glaciihabitans sp. CHu50b-6-2.</title>
        <authorList>
            <person name="Jin L."/>
        </authorList>
    </citation>
    <scope>NUCLEOTIDE SEQUENCE [LARGE SCALE GENOMIC DNA]</scope>
    <source>
        <strain evidence="1 2">CHu50b-6-2</strain>
    </source>
</reference>
<dbReference type="RefSeq" id="WP_147782682.1">
    <property type="nucleotide sequence ID" value="NZ_VRMG01000005.1"/>
</dbReference>
<dbReference type="GO" id="GO:0003677">
    <property type="term" value="F:DNA binding"/>
    <property type="evidence" value="ECO:0007669"/>
    <property type="project" value="UniProtKB-KW"/>
</dbReference>
<dbReference type="EMBL" id="VRMG01000005">
    <property type="protein sequence ID" value="TXN31096.1"/>
    <property type="molecule type" value="Genomic_DNA"/>
</dbReference>
<accession>A0A5C8UTZ2</accession>